<dbReference type="Gene3D" id="3.10.310.30">
    <property type="match status" value="1"/>
</dbReference>
<dbReference type="AlphaFoldDB" id="A0A9D9I8G6"/>
<organism evidence="3 4">
    <name type="scientific">Candidatus Cryptobacteroides faecipullorum</name>
    <dbReference type="NCBI Taxonomy" id="2840764"/>
    <lineage>
        <taxon>Bacteria</taxon>
        <taxon>Pseudomonadati</taxon>
        <taxon>Bacteroidota</taxon>
        <taxon>Bacteroidia</taxon>
        <taxon>Bacteroidales</taxon>
        <taxon>Candidatus Cryptobacteroides</taxon>
    </lineage>
</organism>
<feature type="domain" description="DHHA1" evidence="2">
    <location>
        <begin position="255"/>
        <end position="335"/>
    </location>
</feature>
<dbReference type="GO" id="GO:0003676">
    <property type="term" value="F:nucleic acid binding"/>
    <property type="evidence" value="ECO:0007669"/>
    <property type="project" value="InterPro"/>
</dbReference>
<proteinExistence type="predicted"/>
<dbReference type="InterPro" id="IPR003156">
    <property type="entry name" value="DHHA1_dom"/>
</dbReference>
<dbReference type="InterPro" id="IPR051319">
    <property type="entry name" value="Oligoribo/pAp-PDE_c-di-AMP_PDE"/>
</dbReference>
<evidence type="ECO:0000313" key="4">
    <source>
        <dbReference type="Proteomes" id="UP000823660"/>
    </source>
</evidence>
<protein>
    <submittedName>
        <fullName evidence="3">DHH family phosphoesterase</fullName>
    </submittedName>
</protein>
<dbReference type="InterPro" id="IPR001667">
    <property type="entry name" value="DDH_dom"/>
</dbReference>
<dbReference type="PANTHER" id="PTHR47618:SF1">
    <property type="entry name" value="BIFUNCTIONAL OLIGORIBONUCLEASE AND PAP PHOSPHATASE NRNA"/>
    <property type="match status" value="1"/>
</dbReference>
<reference evidence="3" key="2">
    <citation type="journal article" date="2021" name="PeerJ">
        <title>Extensive microbial diversity within the chicken gut microbiome revealed by metagenomics and culture.</title>
        <authorList>
            <person name="Gilroy R."/>
            <person name="Ravi A."/>
            <person name="Getino M."/>
            <person name="Pursley I."/>
            <person name="Horton D.L."/>
            <person name="Alikhan N.F."/>
            <person name="Baker D."/>
            <person name="Gharbi K."/>
            <person name="Hall N."/>
            <person name="Watson M."/>
            <person name="Adriaenssens E.M."/>
            <person name="Foster-Nyarko E."/>
            <person name="Jarju S."/>
            <person name="Secka A."/>
            <person name="Antonio M."/>
            <person name="Oren A."/>
            <person name="Chaudhuri R.R."/>
            <person name="La Ragione R."/>
            <person name="Hildebrand F."/>
            <person name="Pallen M.J."/>
        </authorList>
    </citation>
    <scope>NUCLEOTIDE SEQUENCE</scope>
    <source>
        <strain evidence="3">B1-15692</strain>
    </source>
</reference>
<dbReference type="Pfam" id="PF01368">
    <property type="entry name" value="DHH"/>
    <property type="match status" value="1"/>
</dbReference>
<gene>
    <name evidence="3" type="ORF">IAB99_07820</name>
</gene>
<comment type="caution">
    <text evidence="3">The sequence shown here is derived from an EMBL/GenBank/DDBJ whole genome shotgun (WGS) entry which is preliminary data.</text>
</comment>
<dbReference type="SUPFAM" id="SSF64182">
    <property type="entry name" value="DHH phosphoesterases"/>
    <property type="match status" value="1"/>
</dbReference>
<dbReference type="EMBL" id="JADIMH010000045">
    <property type="protein sequence ID" value="MBO8467655.1"/>
    <property type="molecule type" value="Genomic_DNA"/>
</dbReference>
<name>A0A9D9I8G6_9BACT</name>
<evidence type="ECO:0000259" key="1">
    <source>
        <dbReference type="Pfam" id="PF01368"/>
    </source>
</evidence>
<reference evidence="3" key="1">
    <citation type="submission" date="2020-10" db="EMBL/GenBank/DDBJ databases">
        <authorList>
            <person name="Gilroy R."/>
        </authorList>
    </citation>
    <scope>NUCLEOTIDE SEQUENCE</scope>
    <source>
        <strain evidence="3">B1-15692</strain>
    </source>
</reference>
<dbReference type="PANTHER" id="PTHR47618">
    <property type="entry name" value="BIFUNCTIONAL OLIGORIBONUCLEASE AND PAP PHOSPHATASE NRNA"/>
    <property type="match status" value="1"/>
</dbReference>
<dbReference type="Proteomes" id="UP000823660">
    <property type="component" value="Unassembled WGS sequence"/>
</dbReference>
<dbReference type="InterPro" id="IPR038763">
    <property type="entry name" value="DHH_sf"/>
</dbReference>
<sequence>MTDINPNDISALEHMTGRTEKIAITAHMRPDGDAVGSCIALYHCLKDIGRDAFIVLPDASPDYLGFITSTVEAGHFLDWEGNEDEARRALSGCGLLFSLDYNAFHRTGKMEEFLSGMKVPKVLIDHHLNPERDQFSLVFSETGVSSTAEYLYHILMAASRYRGNAKMLPPASATALMTGMTTDTNNFANSVFPSTLRMASSLLEAGVDRDMIISHLYNEYREGRVRLMGELLYRNMKITDDGVAYMILDRETISRYGLKEGDTEGFVNIPLSIGKVRMSCFFKEDTDRIRVSLRSKKGISANRCAALYFHGGGHELAAGGKLSVPDDVGSVREVAAYAEKATHEFMNMNKNEA</sequence>
<feature type="domain" description="DDH" evidence="1">
    <location>
        <begin position="21"/>
        <end position="180"/>
    </location>
</feature>
<evidence type="ECO:0000259" key="2">
    <source>
        <dbReference type="Pfam" id="PF02272"/>
    </source>
</evidence>
<dbReference type="Pfam" id="PF02272">
    <property type="entry name" value="DHHA1"/>
    <property type="match status" value="1"/>
</dbReference>
<dbReference type="Gene3D" id="3.90.1640.10">
    <property type="entry name" value="inorganic pyrophosphatase (n-terminal core)"/>
    <property type="match status" value="1"/>
</dbReference>
<accession>A0A9D9I8G6</accession>
<evidence type="ECO:0000313" key="3">
    <source>
        <dbReference type="EMBL" id="MBO8467655.1"/>
    </source>
</evidence>